<accession>A0A0F7ZU40</accession>
<evidence type="ECO:0008006" key="4">
    <source>
        <dbReference type="Google" id="ProtNLM"/>
    </source>
</evidence>
<feature type="region of interest" description="Disordered" evidence="1">
    <location>
        <begin position="448"/>
        <end position="567"/>
    </location>
</feature>
<organism evidence="2 3">
    <name type="scientific">Hirsutella minnesotensis 3608</name>
    <dbReference type="NCBI Taxonomy" id="1043627"/>
    <lineage>
        <taxon>Eukaryota</taxon>
        <taxon>Fungi</taxon>
        <taxon>Dikarya</taxon>
        <taxon>Ascomycota</taxon>
        <taxon>Pezizomycotina</taxon>
        <taxon>Sordariomycetes</taxon>
        <taxon>Hypocreomycetidae</taxon>
        <taxon>Hypocreales</taxon>
        <taxon>Ophiocordycipitaceae</taxon>
        <taxon>Hirsutella</taxon>
    </lineage>
</organism>
<dbReference type="OrthoDB" id="5382953at2759"/>
<reference evidence="2 3" key="1">
    <citation type="journal article" date="2014" name="Genome Biol. Evol.">
        <title>Comparative genomics and transcriptomics analyses reveal divergent lifestyle features of nematode endoparasitic fungus Hirsutella minnesotensis.</title>
        <authorList>
            <person name="Lai Y."/>
            <person name="Liu K."/>
            <person name="Zhang X."/>
            <person name="Zhang X."/>
            <person name="Li K."/>
            <person name="Wang N."/>
            <person name="Shu C."/>
            <person name="Wu Y."/>
            <person name="Wang C."/>
            <person name="Bushley K.E."/>
            <person name="Xiang M."/>
            <person name="Liu X."/>
        </authorList>
    </citation>
    <scope>NUCLEOTIDE SEQUENCE [LARGE SCALE GENOMIC DNA]</scope>
    <source>
        <strain evidence="2 3">3608</strain>
    </source>
</reference>
<gene>
    <name evidence="2" type="ORF">HIM_06429</name>
</gene>
<dbReference type="AlphaFoldDB" id="A0A0F7ZU40"/>
<evidence type="ECO:0000313" key="3">
    <source>
        <dbReference type="Proteomes" id="UP000054481"/>
    </source>
</evidence>
<dbReference type="Proteomes" id="UP000054481">
    <property type="component" value="Unassembled WGS sequence"/>
</dbReference>
<name>A0A0F7ZU40_9HYPO</name>
<evidence type="ECO:0000256" key="1">
    <source>
        <dbReference type="SAM" id="MobiDB-lite"/>
    </source>
</evidence>
<feature type="region of interest" description="Disordered" evidence="1">
    <location>
        <begin position="742"/>
        <end position="783"/>
    </location>
</feature>
<keyword evidence="3" id="KW-1185">Reference proteome</keyword>
<protein>
    <recommendedName>
        <fullName evidence="4">DNA (cytosine-5)-methyltransferase 1 replication foci domain-containing protein</fullName>
    </recommendedName>
</protein>
<proteinExistence type="predicted"/>
<feature type="region of interest" description="Disordered" evidence="1">
    <location>
        <begin position="246"/>
        <end position="328"/>
    </location>
</feature>
<feature type="compositionally biased region" description="Low complexity" evidence="1">
    <location>
        <begin position="292"/>
        <end position="304"/>
    </location>
</feature>
<feature type="compositionally biased region" description="Acidic residues" evidence="1">
    <location>
        <begin position="536"/>
        <end position="551"/>
    </location>
</feature>
<evidence type="ECO:0000313" key="2">
    <source>
        <dbReference type="EMBL" id="KJZ74198.1"/>
    </source>
</evidence>
<sequence>MVGRSRRASTSSVESVDESQVRWLQETSVLRHVPKDLPNDNWPIFELRDAIVLNRDGETVENALHVGVRGPFTVRGTLIIDDPSQKAHLIMRAGKATRLEIRQCVSYSIGEAADGSPIIWVSGRGGWYEINPSAAYRFTYRKMCEATKLYYNLLDIYSTLRPPKKSKKHKNADPMDELSSIFLKYAARVGDGCTFEEVVARCSEHAGFFISQSLHETIIDWKPTAFYKWLTSEHADLLETIEELAKNPRKQSPVPSIDTLSPRPRDSASVTSIKGSSADRAESKRAASIQTSRATAASHAPASAENPRSHNIKHAPAPQPGKPKEPTERAMPLVDTAEIDDQSPFATLVDAIDSMYDVLAATKRGLTTSGMVGKLYFAYTFPQYRDNYKMPVMELLHYNAASLLQHLDQKKYGNNEFYSFLQELSTVEFRPVAYKLSDFPVRITPRRKVQRVSKKDALPATAAPTPPVVTEDQDGALSEDAAPPSRGKGLKRDGRKPGRKSYLRPASSSRKRAHSQLESDSEPEAPGLQNSHYFSDGDDVMQDAPEVEEPQNAETHETEKPAHKGTPIKIVIRAERIPSSTPKGPDETWTCDQDGCSYIVRGGDEAECQARIREHFQDHEQHLERVSLAVTESRGHMPIKYAYFPPFLILVHFEPPTPAQPIISRVTRANARLSSSAGDNSSKATGGMAVLQESALDESFVRESPPPDLSRPAREAFHDLVQQFRRRPHPVSDRIHLTRLQSFTRQDQAHGRQGQPAAAASHERDDASSADQTEADSMTVVGD</sequence>
<dbReference type="EMBL" id="KQ030528">
    <property type="protein sequence ID" value="KJZ74198.1"/>
    <property type="molecule type" value="Genomic_DNA"/>
</dbReference>